<keyword evidence="1" id="KW-0812">Transmembrane</keyword>
<evidence type="ECO:0000313" key="2">
    <source>
        <dbReference type="EMBL" id="JAP88923.1"/>
    </source>
</evidence>
<keyword evidence="1" id="KW-1133">Transmembrane helix</keyword>
<dbReference type="InterPro" id="IPR009091">
    <property type="entry name" value="RCC1/BLIP-II"/>
</dbReference>
<gene>
    <name evidence="2" type="ORF">TPC1_31582</name>
</gene>
<sequence>IQINQKPYFLVNGSLEKIENNNFVRLQQNINTSIKQITKQYILSNKNEIFRYNIINHLLVLAHQPFQFHNIKQIAEVRSVLYILAKNQLFVVGSCELGLCGEITTQITQPQLLITPKEPQKLFPGYNNLVLQANDKLFAIGANKGELCLKDKIYDHFTPLKYKAKILSQSALSNTFYDSGNHLFQCGTIQVNSNAKSIFYQVFTPQAVIKPSNSIIAMATLNNQRVFSTSKTIESQNFVVYKKNNSCESGFQVVGNQPLNDYITFLGNNSFKNVAFDGETAVFYNAQIEAEINWVLIGGAIGGVFLLILTVVVCIRKKRTGYEKIQENENKDVAKYT</sequence>
<proteinExistence type="predicted"/>
<name>A0A146JWF2_9EUKA</name>
<organism evidence="2">
    <name type="scientific">Trepomonas sp. PC1</name>
    <dbReference type="NCBI Taxonomy" id="1076344"/>
    <lineage>
        <taxon>Eukaryota</taxon>
        <taxon>Metamonada</taxon>
        <taxon>Diplomonadida</taxon>
        <taxon>Hexamitidae</taxon>
        <taxon>Hexamitinae</taxon>
        <taxon>Trepomonas</taxon>
    </lineage>
</organism>
<accession>A0A146JWF2</accession>
<feature type="transmembrane region" description="Helical" evidence="1">
    <location>
        <begin position="294"/>
        <end position="315"/>
    </location>
</feature>
<evidence type="ECO:0000256" key="1">
    <source>
        <dbReference type="SAM" id="Phobius"/>
    </source>
</evidence>
<dbReference type="SUPFAM" id="SSF50985">
    <property type="entry name" value="RCC1/BLIP-II"/>
    <property type="match status" value="1"/>
</dbReference>
<protein>
    <recommendedName>
        <fullName evidence="3">Transmembrane protein</fullName>
    </recommendedName>
</protein>
<dbReference type="AlphaFoldDB" id="A0A146JWF2"/>
<reference evidence="2" key="1">
    <citation type="submission" date="2015-07" db="EMBL/GenBank/DDBJ databases">
        <title>Adaptation to a free-living lifestyle via gene acquisitions in the diplomonad Trepomonas sp. PC1.</title>
        <authorList>
            <person name="Xu F."/>
            <person name="Jerlstrom-Hultqvist J."/>
            <person name="Kolisko M."/>
            <person name="Simpson A.G.B."/>
            <person name="Roger A.J."/>
            <person name="Svard S.G."/>
            <person name="Andersson J.O."/>
        </authorList>
    </citation>
    <scope>NUCLEOTIDE SEQUENCE</scope>
    <source>
        <strain evidence="2">PC1</strain>
    </source>
</reference>
<evidence type="ECO:0008006" key="3">
    <source>
        <dbReference type="Google" id="ProtNLM"/>
    </source>
</evidence>
<feature type="non-terminal residue" evidence="2">
    <location>
        <position position="1"/>
    </location>
</feature>
<keyword evidence="1" id="KW-0472">Membrane</keyword>
<dbReference type="EMBL" id="GDID01007683">
    <property type="protein sequence ID" value="JAP88923.1"/>
    <property type="molecule type" value="Transcribed_RNA"/>
</dbReference>